<dbReference type="PANTHER" id="PTHR47558">
    <property type="entry name" value="HISTONE DEACETYLASE HOS3"/>
    <property type="match status" value="1"/>
</dbReference>
<dbReference type="AlphaFoldDB" id="R8BI07"/>
<feature type="domain" description="Histone deacetylase" evidence="1">
    <location>
        <begin position="3"/>
        <end position="298"/>
    </location>
</feature>
<dbReference type="GO" id="GO:0004407">
    <property type="term" value="F:histone deacetylase activity"/>
    <property type="evidence" value="ECO:0007669"/>
    <property type="project" value="TreeGrafter"/>
</dbReference>
<name>R8BI07_PHAM7</name>
<protein>
    <submittedName>
        <fullName evidence="2">Putative histone deacetylase hos3 protein</fullName>
    </submittedName>
</protein>
<dbReference type="HOGENOM" id="CLU_924972_0_0_1"/>
<dbReference type="Pfam" id="PF00850">
    <property type="entry name" value="Hist_deacetyl"/>
    <property type="match status" value="1"/>
</dbReference>
<dbReference type="eggNOG" id="KOG1343">
    <property type="taxonomic scope" value="Eukaryota"/>
</dbReference>
<dbReference type="GO" id="GO:0005634">
    <property type="term" value="C:nucleus"/>
    <property type="evidence" value="ECO:0007669"/>
    <property type="project" value="TreeGrafter"/>
</dbReference>
<evidence type="ECO:0000313" key="3">
    <source>
        <dbReference type="Proteomes" id="UP000014074"/>
    </source>
</evidence>
<proteinExistence type="predicted"/>
<dbReference type="InterPro" id="IPR023801">
    <property type="entry name" value="His_deacetylse_dom"/>
</dbReference>
<reference evidence="3" key="1">
    <citation type="journal article" date="2013" name="Genome Announc.">
        <title>Draft genome sequence of the ascomycete Phaeoacremonium aleophilum strain UCR-PA7, a causal agent of the esca disease complex in grapevines.</title>
        <authorList>
            <person name="Blanco-Ulate B."/>
            <person name="Rolshausen P."/>
            <person name="Cantu D."/>
        </authorList>
    </citation>
    <scope>NUCLEOTIDE SEQUENCE [LARGE SCALE GENOMIC DNA]</scope>
    <source>
        <strain evidence="3">UCR-PA7</strain>
    </source>
</reference>
<dbReference type="KEGG" id="tmn:UCRPA7_5525"/>
<dbReference type="GO" id="GO:0010468">
    <property type="term" value="P:regulation of gene expression"/>
    <property type="evidence" value="ECO:0007669"/>
    <property type="project" value="UniProtKB-ARBA"/>
</dbReference>
<organism evidence="2 3">
    <name type="scientific">Phaeoacremonium minimum (strain UCR-PA7)</name>
    <name type="common">Esca disease fungus</name>
    <name type="synonym">Togninia minima</name>
    <dbReference type="NCBI Taxonomy" id="1286976"/>
    <lineage>
        <taxon>Eukaryota</taxon>
        <taxon>Fungi</taxon>
        <taxon>Dikarya</taxon>
        <taxon>Ascomycota</taxon>
        <taxon>Pezizomycotina</taxon>
        <taxon>Sordariomycetes</taxon>
        <taxon>Sordariomycetidae</taxon>
        <taxon>Togniniales</taxon>
        <taxon>Togniniaceae</taxon>
        <taxon>Phaeoacremonium</taxon>
    </lineage>
</organism>
<keyword evidence="3" id="KW-1185">Reference proteome</keyword>
<dbReference type="GeneID" id="19326090"/>
<sequence length="301" mass="33707">MSATITNVHGTKWMEELKIMCDSAEAKLAMNGKELQRPEINRGPDHEAPKKLHEGDLYLCAESLEALEGALGAVCEAVDSVFVNNGPKRAFVAIRPPGHHCSASYPSGFCWLNNVHVGIMHGILSHGLTHAAIIDFDLHHGDGSQSIAWQHNSRGVGLSKNAAWWKKTSIGYFSLHDINSYPCEMGDEEKVKNASLCIDNAHGQNIWNVHLESWKSEAEFWKLYENKYSVLLEKTRKFLKEQTERLRAANQNAKAAIFFSAGFDASEWESSGMQRHKVNVPTEFYARIARDVTKIAEEEVD</sequence>
<dbReference type="PANTHER" id="PTHR47558:SF1">
    <property type="entry name" value="HISTONE DEACETYLASE HOS3"/>
    <property type="match status" value="1"/>
</dbReference>
<dbReference type="Proteomes" id="UP000014074">
    <property type="component" value="Unassembled WGS sequence"/>
</dbReference>
<dbReference type="Gene3D" id="3.40.800.20">
    <property type="entry name" value="Histone deacetylase domain"/>
    <property type="match status" value="1"/>
</dbReference>
<dbReference type="EMBL" id="KB933183">
    <property type="protein sequence ID" value="EON98904.1"/>
    <property type="molecule type" value="Genomic_DNA"/>
</dbReference>
<gene>
    <name evidence="2" type="ORF">UCRPA7_5525</name>
</gene>
<dbReference type="PRINTS" id="PR01270">
    <property type="entry name" value="HDASUPER"/>
</dbReference>
<dbReference type="InterPro" id="IPR000286">
    <property type="entry name" value="HDACs"/>
</dbReference>
<dbReference type="OrthoDB" id="5232919at2759"/>
<evidence type="ECO:0000259" key="1">
    <source>
        <dbReference type="Pfam" id="PF00850"/>
    </source>
</evidence>
<accession>R8BI07</accession>
<dbReference type="InterPro" id="IPR053244">
    <property type="entry name" value="HDAC_HD_type_1"/>
</dbReference>
<dbReference type="RefSeq" id="XP_007916263.1">
    <property type="nucleotide sequence ID" value="XM_007918072.1"/>
</dbReference>
<evidence type="ECO:0000313" key="2">
    <source>
        <dbReference type="EMBL" id="EON98904.1"/>
    </source>
</evidence>
<dbReference type="InterPro" id="IPR023696">
    <property type="entry name" value="Ureohydrolase_dom_sf"/>
</dbReference>
<dbReference type="InterPro" id="IPR037138">
    <property type="entry name" value="His_deacetylse_dom_sf"/>
</dbReference>
<dbReference type="SUPFAM" id="SSF52768">
    <property type="entry name" value="Arginase/deacetylase"/>
    <property type="match status" value="1"/>
</dbReference>